<dbReference type="Proteomes" id="UP000324705">
    <property type="component" value="Chromosome 2A"/>
</dbReference>
<dbReference type="InterPro" id="IPR048501">
    <property type="entry name" value="Legum_prodom"/>
</dbReference>
<dbReference type="GO" id="GO:0005773">
    <property type="term" value="C:vacuole"/>
    <property type="evidence" value="ECO:0007669"/>
    <property type="project" value="GOC"/>
</dbReference>
<accession>A0A9R1RAX9</accession>
<reference evidence="3 4" key="1">
    <citation type="submission" date="2017-09" db="EMBL/GenBank/DDBJ databases">
        <authorList>
            <consortium name="International Durum Wheat Genome Sequencing Consortium (IDWGSC)"/>
            <person name="Milanesi L."/>
        </authorList>
    </citation>
    <scope>NUCLEOTIDE SEQUENCE [LARGE SCALE GENOMIC DNA]</scope>
    <source>
        <strain evidence="4">cv. Svevo</strain>
    </source>
</reference>
<sequence>MSWSMVTRHSRVTCFSSIKVSILQSHTPVISGSVCPASRVQSIKEMPTFFSCGKQLNGGSEEKQRALTEIKETVLHRKHLDSSIDFIGKLVFGFEKGPSVLDAARGSGQPLVDDWDCLKTMVRIFESQCGSLTQYGMKHMRAFANICNNGVSEAEMKEASISACDDYDMGKWSPLVRGHSA</sequence>
<name>A0A9R1RAX9_TRITD</name>
<evidence type="ECO:0000259" key="2">
    <source>
        <dbReference type="Pfam" id="PF20985"/>
    </source>
</evidence>
<gene>
    <name evidence="3" type="ORF">TRITD_2Av1G227900</name>
</gene>
<dbReference type="FunFam" id="1.10.132.130:FF:000001">
    <property type="entry name" value="Vacuolar-processing enzyme beta-isozyme"/>
    <property type="match status" value="1"/>
</dbReference>
<evidence type="ECO:0000313" key="4">
    <source>
        <dbReference type="Proteomes" id="UP000324705"/>
    </source>
</evidence>
<protein>
    <recommendedName>
        <fullName evidence="2">Legumain prodomain domain-containing protein</fullName>
    </recommendedName>
</protein>
<evidence type="ECO:0000313" key="3">
    <source>
        <dbReference type="EMBL" id="VAH34679.1"/>
    </source>
</evidence>
<evidence type="ECO:0000256" key="1">
    <source>
        <dbReference type="ARBA" id="ARBA00009941"/>
    </source>
</evidence>
<dbReference type="GO" id="GO:0004197">
    <property type="term" value="F:cysteine-type endopeptidase activity"/>
    <property type="evidence" value="ECO:0007669"/>
    <property type="project" value="TreeGrafter"/>
</dbReference>
<dbReference type="PANTHER" id="PTHR12000">
    <property type="entry name" value="HEMOGLOBINASE FAMILY MEMBER"/>
    <property type="match status" value="1"/>
</dbReference>
<dbReference type="EMBL" id="LT934113">
    <property type="protein sequence ID" value="VAH34679.1"/>
    <property type="molecule type" value="Genomic_DNA"/>
</dbReference>
<dbReference type="CDD" id="cd21115">
    <property type="entry name" value="legumain_C"/>
    <property type="match status" value="1"/>
</dbReference>
<dbReference type="InterPro" id="IPR046427">
    <property type="entry name" value="Legumain_prodom_sf"/>
</dbReference>
<dbReference type="Gramene" id="TRITD2Av1G227900.5">
    <property type="protein sequence ID" value="TRITD2Av1G227900.5"/>
    <property type="gene ID" value="TRITD2Av1G227900"/>
</dbReference>
<organism evidence="3 4">
    <name type="scientific">Triticum turgidum subsp. durum</name>
    <name type="common">Durum wheat</name>
    <name type="synonym">Triticum durum</name>
    <dbReference type="NCBI Taxonomy" id="4567"/>
    <lineage>
        <taxon>Eukaryota</taxon>
        <taxon>Viridiplantae</taxon>
        <taxon>Streptophyta</taxon>
        <taxon>Embryophyta</taxon>
        <taxon>Tracheophyta</taxon>
        <taxon>Spermatophyta</taxon>
        <taxon>Magnoliopsida</taxon>
        <taxon>Liliopsida</taxon>
        <taxon>Poales</taxon>
        <taxon>Poaceae</taxon>
        <taxon>BOP clade</taxon>
        <taxon>Pooideae</taxon>
        <taxon>Triticodae</taxon>
        <taxon>Triticeae</taxon>
        <taxon>Triticinae</taxon>
        <taxon>Triticum</taxon>
    </lineage>
</organism>
<keyword evidence="4" id="KW-1185">Reference proteome</keyword>
<dbReference type="AlphaFoldDB" id="A0A9R1RAX9"/>
<dbReference type="Pfam" id="PF20985">
    <property type="entry name" value="Legum_prodom"/>
    <property type="match status" value="1"/>
</dbReference>
<dbReference type="InterPro" id="IPR001096">
    <property type="entry name" value="Peptidase_C13"/>
</dbReference>
<dbReference type="GO" id="GO:0006624">
    <property type="term" value="P:vacuolar protein processing"/>
    <property type="evidence" value="ECO:0007669"/>
    <property type="project" value="TreeGrafter"/>
</dbReference>
<comment type="similarity">
    <text evidence="1">Belongs to the peptidase C13 family.</text>
</comment>
<dbReference type="GO" id="GO:0051603">
    <property type="term" value="P:proteolysis involved in protein catabolic process"/>
    <property type="evidence" value="ECO:0007669"/>
    <property type="project" value="TreeGrafter"/>
</dbReference>
<dbReference type="PANTHER" id="PTHR12000:SF27">
    <property type="entry name" value="GENOME ASSEMBLY, CHROMOSOME: II"/>
    <property type="match status" value="1"/>
</dbReference>
<proteinExistence type="inferred from homology"/>
<feature type="domain" description="Legumain prodomain" evidence="2">
    <location>
        <begin position="69"/>
        <end position="164"/>
    </location>
</feature>
<dbReference type="Gene3D" id="1.10.132.130">
    <property type="match status" value="1"/>
</dbReference>